<dbReference type="GO" id="GO:0016787">
    <property type="term" value="F:hydrolase activity"/>
    <property type="evidence" value="ECO:0007669"/>
    <property type="project" value="UniProtKB-KW"/>
</dbReference>
<gene>
    <name evidence="7" type="ORF">UCRPA7_7859</name>
</gene>
<comment type="subcellular location">
    <subcellularLocation>
        <location evidence="1">Mitochondrion</location>
    </subcellularLocation>
</comment>
<dbReference type="PANTHER" id="PTHR46203">
    <property type="entry name" value="PROBABLE PEPTIDE CHAIN RELEASE FACTOR C12ORF65"/>
    <property type="match status" value="1"/>
</dbReference>
<evidence type="ECO:0000256" key="3">
    <source>
        <dbReference type="ARBA" id="ARBA00022946"/>
    </source>
</evidence>
<reference evidence="8" key="1">
    <citation type="journal article" date="2013" name="Genome Announc.">
        <title>Draft genome sequence of the ascomycete Phaeoacremonium aleophilum strain UCR-PA7, a causal agent of the esca disease complex in grapevines.</title>
        <authorList>
            <person name="Blanco-Ulate B."/>
            <person name="Rolshausen P."/>
            <person name="Cantu D."/>
        </authorList>
    </citation>
    <scope>NUCLEOTIDE SEQUENCE [LARGE SCALE GENOMIC DNA]</scope>
    <source>
        <strain evidence="8">UCR-PA7</strain>
    </source>
</reference>
<dbReference type="Proteomes" id="UP000014074">
    <property type="component" value="Unassembled WGS sequence"/>
</dbReference>
<dbReference type="OrthoDB" id="277888at2759"/>
<dbReference type="Pfam" id="PF00472">
    <property type="entry name" value="RF-1"/>
    <property type="match status" value="1"/>
</dbReference>
<evidence type="ECO:0000256" key="4">
    <source>
        <dbReference type="ARBA" id="ARBA00023128"/>
    </source>
</evidence>
<dbReference type="SUPFAM" id="SSF75620">
    <property type="entry name" value="Release factor"/>
    <property type="match status" value="1"/>
</dbReference>
<dbReference type="GO" id="GO:0003747">
    <property type="term" value="F:translation release factor activity"/>
    <property type="evidence" value="ECO:0007669"/>
    <property type="project" value="InterPro"/>
</dbReference>
<sequence>MSPFLKAAVRENKTNSAVQLKHIPTGIVVKCQETRSRDQNRKLARQHLADKLDDLQNGENSRSAVIARIKSRRKASATKKSRRKHRQLGEDGDEDGPEGGVQAEELLETPEGDIEHGVGTEHKAGLKK</sequence>
<organism evidence="7 8">
    <name type="scientific">Phaeoacremonium minimum (strain UCR-PA7)</name>
    <name type="common">Esca disease fungus</name>
    <name type="synonym">Togninia minima</name>
    <dbReference type="NCBI Taxonomy" id="1286976"/>
    <lineage>
        <taxon>Eukaryota</taxon>
        <taxon>Fungi</taxon>
        <taxon>Dikarya</taxon>
        <taxon>Ascomycota</taxon>
        <taxon>Pezizomycotina</taxon>
        <taxon>Sordariomycetes</taxon>
        <taxon>Sordariomycetidae</taxon>
        <taxon>Togniniales</taxon>
        <taxon>Togniniaceae</taxon>
        <taxon>Phaeoacremonium</taxon>
    </lineage>
</organism>
<keyword evidence="3" id="KW-0809">Transit peptide</keyword>
<dbReference type="eggNOG" id="KOG2726">
    <property type="taxonomic scope" value="Eukaryota"/>
</dbReference>
<feature type="compositionally biased region" description="Basic and acidic residues" evidence="5">
    <location>
        <begin position="113"/>
        <end position="128"/>
    </location>
</feature>
<keyword evidence="4" id="KW-0496">Mitochondrion</keyword>
<dbReference type="InterPro" id="IPR000352">
    <property type="entry name" value="Pep_chain_release_fac_I"/>
</dbReference>
<dbReference type="GO" id="GO:0005739">
    <property type="term" value="C:mitochondrion"/>
    <property type="evidence" value="ECO:0007669"/>
    <property type="project" value="UniProtKB-SubCell"/>
</dbReference>
<dbReference type="GO" id="GO:0032543">
    <property type="term" value="P:mitochondrial translation"/>
    <property type="evidence" value="ECO:0007669"/>
    <property type="project" value="UniProtKB-ARBA"/>
</dbReference>
<dbReference type="RefSeq" id="XP_007918572.1">
    <property type="nucleotide sequence ID" value="XM_007920381.1"/>
</dbReference>
<keyword evidence="7" id="KW-0378">Hydrolase</keyword>
<proteinExistence type="inferred from homology"/>
<evidence type="ECO:0000313" key="7">
    <source>
        <dbReference type="EMBL" id="EON96675.1"/>
    </source>
</evidence>
<dbReference type="PANTHER" id="PTHR46203:SF1">
    <property type="entry name" value="MITOCHONDRIAL TRANSLATION RELEASE FACTOR IN RESCUE"/>
    <property type="match status" value="1"/>
</dbReference>
<dbReference type="KEGG" id="tmn:UCRPA7_7859"/>
<feature type="compositionally biased region" description="Basic residues" evidence="5">
    <location>
        <begin position="69"/>
        <end position="86"/>
    </location>
</feature>
<evidence type="ECO:0000256" key="1">
    <source>
        <dbReference type="ARBA" id="ARBA00004173"/>
    </source>
</evidence>
<dbReference type="AlphaFoldDB" id="R8BBK7"/>
<protein>
    <submittedName>
        <fullName evidence="7">Putative peptidyl-trna hydrolase domain-containing protein</fullName>
    </submittedName>
</protein>
<keyword evidence="8" id="KW-1185">Reference proteome</keyword>
<dbReference type="InterPro" id="IPR052405">
    <property type="entry name" value="Mito_Transl_Release_Factor"/>
</dbReference>
<dbReference type="GeneID" id="19328655"/>
<dbReference type="HOGENOM" id="CLU_089470_2_0_1"/>
<accession>R8BBK7</accession>
<evidence type="ECO:0000256" key="5">
    <source>
        <dbReference type="SAM" id="MobiDB-lite"/>
    </source>
</evidence>
<dbReference type="Gene3D" id="3.30.160.20">
    <property type="match status" value="1"/>
</dbReference>
<evidence type="ECO:0000313" key="8">
    <source>
        <dbReference type="Proteomes" id="UP000014074"/>
    </source>
</evidence>
<feature type="region of interest" description="Disordered" evidence="5">
    <location>
        <begin position="54"/>
        <end position="128"/>
    </location>
</feature>
<evidence type="ECO:0000259" key="6">
    <source>
        <dbReference type="Pfam" id="PF00472"/>
    </source>
</evidence>
<feature type="domain" description="Prokaryotic-type class I peptide chain release factors" evidence="6">
    <location>
        <begin position="12"/>
        <end position="84"/>
    </location>
</feature>
<dbReference type="InterPro" id="IPR045853">
    <property type="entry name" value="Pep_chain_release_fac_I_sf"/>
</dbReference>
<dbReference type="EMBL" id="KB933326">
    <property type="protein sequence ID" value="EON96675.1"/>
    <property type="molecule type" value="Genomic_DNA"/>
</dbReference>
<name>R8BBK7_PHAM7</name>
<evidence type="ECO:0000256" key="2">
    <source>
        <dbReference type="ARBA" id="ARBA00010835"/>
    </source>
</evidence>
<comment type="similarity">
    <text evidence="2">Belongs to the prokaryotic/mitochondrial release factor family.</text>
</comment>